<keyword evidence="5" id="KW-0808">Transferase</keyword>
<organism evidence="5 6">
    <name type="scientific">Nocardia cerradoensis</name>
    <dbReference type="NCBI Taxonomy" id="85688"/>
    <lineage>
        <taxon>Bacteria</taxon>
        <taxon>Bacillati</taxon>
        <taxon>Actinomycetota</taxon>
        <taxon>Actinomycetes</taxon>
        <taxon>Mycobacteriales</taxon>
        <taxon>Nocardiaceae</taxon>
        <taxon>Nocardia</taxon>
    </lineage>
</organism>
<dbReference type="NCBIfam" id="NF005915">
    <property type="entry name" value="PRK07908.1"/>
    <property type="match status" value="1"/>
</dbReference>
<name>A0A231H7H1_9NOCA</name>
<dbReference type="Gene3D" id="3.40.640.10">
    <property type="entry name" value="Type I PLP-dependent aspartate aminotransferase-like (Major domain)"/>
    <property type="match status" value="1"/>
</dbReference>
<accession>A0A231H7H1</accession>
<dbReference type="PANTHER" id="PTHR42885">
    <property type="entry name" value="HISTIDINOL-PHOSPHATE AMINOTRANSFERASE-RELATED"/>
    <property type="match status" value="1"/>
</dbReference>
<dbReference type="InterPro" id="IPR004839">
    <property type="entry name" value="Aminotransferase_I/II_large"/>
</dbReference>
<dbReference type="Gene3D" id="3.90.1150.10">
    <property type="entry name" value="Aspartate Aminotransferase, domain 1"/>
    <property type="match status" value="1"/>
</dbReference>
<keyword evidence="2" id="KW-0663">Pyridoxal phosphate</keyword>
<dbReference type="EC" id="2.6.1.-" evidence="5"/>
<dbReference type="InterPro" id="IPR015422">
    <property type="entry name" value="PyrdxlP-dep_Trfase_small"/>
</dbReference>
<dbReference type="GO" id="GO:0030170">
    <property type="term" value="F:pyridoxal phosphate binding"/>
    <property type="evidence" value="ECO:0007669"/>
    <property type="project" value="InterPro"/>
</dbReference>
<evidence type="ECO:0000313" key="6">
    <source>
        <dbReference type="Proteomes" id="UP000215506"/>
    </source>
</evidence>
<evidence type="ECO:0000256" key="1">
    <source>
        <dbReference type="ARBA" id="ARBA00001933"/>
    </source>
</evidence>
<dbReference type="InterPro" id="IPR015421">
    <property type="entry name" value="PyrdxlP-dep_Trfase_major"/>
</dbReference>
<dbReference type="Pfam" id="PF00155">
    <property type="entry name" value="Aminotran_1_2"/>
    <property type="match status" value="1"/>
</dbReference>
<dbReference type="SUPFAM" id="SSF53383">
    <property type="entry name" value="PLP-dependent transferases"/>
    <property type="match status" value="1"/>
</dbReference>
<keyword evidence="6" id="KW-1185">Reference proteome</keyword>
<evidence type="ECO:0000259" key="4">
    <source>
        <dbReference type="Pfam" id="PF00155"/>
    </source>
</evidence>
<dbReference type="Proteomes" id="UP000215506">
    <property type="component" value="Unassembled WGS sequence"/>
</dbReference>
<proteinExistence type="predicted"/>
<feature type="region of interest" description="Disordered" evidence="3">
    <location>
        <begin position="1"/>
        <end position="48"/>
    </location>
</feature>
<gene>
    <name evidence="5" type="ORF">B7C42_02753</name>
</gene>
<feature type="domain" description="Aminotransferase class I/classII large" evidence="4">
    <location>
        <begin position="165"/>
        <end position="476"/>
    </location>
</feature>
<dbReference type="PANTHER" id="PTHR42885:SF1">
    <property type="entry name" value="THREONINE-PHOSPHATE DECARBOXYLASE"/>
    <property type="match status" value="1"/>
</dbReference>
<sequence>MPEDTPTTAGARSHRGPGRPSDTRPGGPAAAADATRAGWAVGADGVREPGGALHDGVVTAYADPGLGGVRLPRGVLHDGSVRADDEACESGERPGVDAEASRAPGVAGDGPNFAGAEAAGGSGDSRFVGAVTAGSEFGASQVDRSALRHHGDRDVRAGMLDFAVNVRGDAPPKWLLRRLAARLPELGRYPSEAEADAVRAIVAARHGRAPEEVLLLAGAAEGFALLPRLASRLAAVIHPSFTEPELALREANVPVARVVLAPPYELAGARVPEDADLVVLGNPTNPTSVLHPRAVIESLRRPGRIVVVDEAFADAVPGEPESLAGQSYPDILVLRSLTKTWALAGLRCGYLLGPPALLARLNHGRAHWPLGTLQLEAIAATCEAHAIAEAQASAARIGAEREAMIPRLRALGIAVHEPAAGPFLLIRVPDGELLRKHLADENIGVRRGDTFPGLGNEFLRLAVRDHAAVDRLIAAIEAVGL</sequence>
<feature type="region of interest" description="Disordered" evidence="3">
    <location>
        <begin position="81"/>
        <end position="119"/>
    </location>
</feature>
<reference evidence="5 6" key="1">
    <citation type="submission" date="2017-07" db="EMBL/GenBank/DDBJ databases">
        <title>First draft Genome Sequence of Nocardia cerradoensis isolated from human infection.</title>
        <authorList>
            <person name="Carrasco G."/>
        </authorList>
    </citation>
    <scope>NUCLEOTIDE SEQUENCE [LARGE SCALE GENOMIC DNA]</scope>
    <source>
        <strain evidence="5 6">CNM20130759</strain>
    </source>
</reference>
<protein>
    <submittedName>
        <fullName evidence="5">Putative aminotransferase</fullName>
        <ecNumber evidence="5">2.6.1.-</ecNumber>
    </submittedName>
</protein>
<evidence type="ECO:0000256" key="3">
    <source>
        <dbReference type="SAM" id="MobiDB-lite"/>
    </source>
</evidence>
<dbReference type="CDD" id="cd00609">
    <property type="entry name" value="AAT_like"/>
    <property type="match status" value="1"/>
</dbReference>
<evidence type="ECO:0000313" key="5">
    <source>
        <dbReference type="EMBL" id="OXR44799.1"/>
    </source>
</evidence>
<feature type="compositionally biased region" description="Polar residues" evidence="3">
    <location>
        <begin position="1"/>
        <end position="10"/>
    </location>
</feature>
<comment type="caution">
    <text evidence="5">The sequence shown here is derived from an EMBL/GenBank/DDBJ whole genome shotgun (WGS) entry which is preliminary data.</text>
</comment>
<dbReference type="InterPro" id="IPR015424">
    <property type="entry name" value="PyrdxlP-dep_Trfase"/>
</dbReference>
<evidence type="ECO:0000256" key="2">
    <source>
        <dbReference type="ARBA" id="ARBA00022898"/>
    </source>
</evidence>
<dbReference type="GO" id="GO:0008483">
    <property type="term" value="F:transaminase activity"/>
    <property type="evidence" value="ECO:0007669"/>
    <property type="project" value="UniProtKB-KW"/>
</dbReference>
<dbReference type="AlphaFoldDB" id="A0A231H7H1"/>
<keyword evidence="5" id="KW-0032">Aminotransferase</keyword>
<feature type="compositionally biased region" description="Basic and acidic residues" evidence="3">
    <location>
        <begin position="81"/>
        <end position="100"/>
    </location>
</feature>
<comment type="cofactor">
    <cofactor evidence="1">
        <name>pyridoxal 5'-phosphate</name>
        <dbReference type="ChEBI" id="CHEBI:597326"/>
    </cofactor>
</comment>
<feature type="compositionally biased region" description="Low complexity" evidence="3">
    <location>
        <begin position="26"/>
        <end position="43"/>
    </location>
</feature>
<dbReference type="EMBL" id="NGAF01000005">
    <property type="protein sequence ID" value="OXR44799.1"/>
    <property type="molecule type" value="Genomic_DNA"/>
</dbReference>